<evidence type="ECO:0000313" key="2">
    <source>
        <dbReference type="EMBL" id="KAK8868389.1"/>
    </source>
</evidence>
<comment type="caution">
    <text evidence="2">The sequence shown here is derived from an EMBL/GenBank/DDBJ whole genome shotgun (WGS) entry which is preliminary data.</text>
</comment>
<dbReference type="Proteomes" id="UP001390339">
    <property type="component" value="Unassembled WGS sequence"/>
</dbReference>
<accession>A0ABR2IUV3</accession>
<organism evidence="2 3">
    <name type="scientific">Apiospora arundinis</name>
    <dbReference type="NCBI Taxonomy" id="335852"/>
    <lineage>
        <taxon>Eukaryota</taxon>
        <taxon>Fungi</taxon>
        <taxon>Dikarya</taxon>
        <taxon>Ascomycota</taxon>
        <taxon>Pezizomycotina</taxon>
        <taxon>Sordariomycetes</taxon>
        <taxon>Xylariomycetidae</taxon>
        <taxon>Amphisphaeriales</taxon>
        <taxon>Apiosporaceae</taxon>
        <taxon>Apiospora</taxon>
    </lineage>
</organism>
<proteinExistence type="predicted"/>
<reference evidence="2 3" key="1">
    <citation type="journal article" date="2024" name="IMA Fungus">
        <title>Apiospora arundinis, a panoply of carbohydrate-active enzymes and secondary metabolites.</title>
        <authorList>
            <person name="Sorensen T."/>
            <person name="Petersen C."/>
            <person name="Muurmann A.T."/>
            <person name="Christiansen J.V."/>
            <person name="Brundto M.L."/>
            <person name="Overgaard C.K."/>
            <person name="Boysen A.T."/>
            <person name="Wollenberg R.D."/>
            <person name="Larsen T.O."/>
            <person name="Sorensen J.L."/>
            <person name="Nielsen K.L."/>
            <person name="Sondergaard T.E."/>
        </authorList>
    </citation>
    <scope>NUCLEOTIDE SEQUENCE [LARGE SCALE GENOMIC DNA]</scope>
    <source>
        <strain evidence="2 3">AAU 773</strain>
    </source>
</reference>
<dbReference type="EMBL" id="JAPCWZ010000004">
    <property type="protein sequence ID" value="KAK8868389.1"/>
    <property type="molecule type" value="Genomic_DNA"/>
</dbReference>
<keyword evidence="3" id="KW-1185">Reference proteome</keyword>
<evidence type="ECO:0000313" key="3">
    <source>
        <dbReference type="Proteomes" id="UP001390339"/>
    </source>
</evidence>
<sequence length="356" mass="41700">MAASSASRATDLGMLGKLPLEIRWMVYEYALPPRILRLYEDYRKRSFRVEALGPPNLALVCRDTWDFCFERYCQTPFTPIVPNKHRVAEARWIKDPQITWFCPSIDAFYMDIPYSMYRMAQRQTLAPKITDDDTEQKEEMPMCWESLNFEFGDLLRALVPIAERIEDILISDQNEEFLKMAMRPDLFPQLKRILWAGGGRAIKNDSSDWAQSVATLTQENRHGPRSWSLGSFMCRTFDLERFRYDGNRIKKAFAEDRKALEIWHGSFSKFSTPGFQKWQKIALPDHRAFVERRMALARLYWETAYSAQHDGSRVYEYFDDWVCKIIPNSSEVVALLASLPHIELVSLFATKRPYPI</sequence>
<protein>
    <recommendedName>
        <fullName evidence="1">2EXR domain-containing protein</fullName>
    </recommendedName>
</protein>
<feature type="domain" description="2EXR" evidence="1">
    <location>
        <begin position="17"/>
        <end position="107"/>
    </location>
</feature>
<dbReference type="Pfam" id="PF20150">
    <property type="entry name" value="2EXR"/>
    <property type="match status" value="1"/>
</dbReference>
<evidence type="ECO:0000259" key="1">
    <source>
        <dbReference type="Pfam" id="PF20150"/>
    </source>
</evidence>
<dbReference type="InterPro" id="IPR045518">
    <property type="entry name" value="2EXR"/>
</dbReference>
<gene>
    <name evidence="2" type="ORF">PGQ11_006967</name>
</gene>
<name>A0ABR2IUV3_9PEZI</name>